<keyword evidence="11 12" id="KW-0472">Membrane</keyword>
<evidence type="ECO:0000256" key="12">
    <source>
        <dbReference type="SAM" id="Phobius"/>
    </source>
</evidence>
<dbReference type="InterPro" id="IPR008915">
    <property type="entry name" value="Peptidase_M50"/>
</dbReference>
<protein>
    <recommendedName>
        <fullName evidence="13">Peptidase M50 domain-containing protein</fullName>
    </recommendedName>
</protein>
<evidence type="ECO:0000256" key="9">
    <source>
        <dbReference type="ARBA" id="ARBA00022989"/>
    </source>
</evidence>
<keyword evidence="9 12" id="KW-1133">Transmembrane helix</keyword>
<evidence type="ECO:0000256" key="2">
    <source>
        <dbReference type="ARBA" id="ARBA00004141"/>
    </source>
</evidence>
<feature type="transmembrane region" description="Helical" evidence="12">
    <location>
        <begin position="105"/>
        <end position="130"/>
    </location>
</feature>
<feature type="domain" description="Peptidase M50" evidence="13">
    <location>
        <begin position="54"/>
        <end position="197"/>
    </location>
</feature>
<evidence type="ECO:0000256" key="8">
    <source>
        <dbReference type="ARBA" id="ARBA00022833"/>
    </source>
</evidence>
<feature type="transmembrane region" description="Helical" evidence="12">
    <location>
        <begin position="21"/>
        <end position="42"/>
    </location>
</feature>
<dbReference type="Pfam" id="PF02163">
    <property type="entry name" value="Peptidase_M50"/>
    <property type="match status" value="1"/>
</dbReference>
<keyword evidence="15" id="KW-1185">Reference proteome</keyword>
<dbReference type="PANTHER" id="PTHR39188">
    <property type="entry name" value="MEMBRANE-ASSOCIATED ZINC METALLOPROTEASE M50B"/>
    <property type="match status" value="1"/>
</dbReference>
<keyword evidence="7" id="KW-0378">Hydrolase</keyword>
<evidence type="ECO:0000256" key="3">
    <source>
        <dbReference type="ARBA" id="ARBA00007931"/>
    </source>
</evidence>
<evidence type="ECO:0000256" key="7">
    <source>
        <dbReference type="ARBA" id="ARBA00022801"/>
    </source>
</evidence>
<keyword evidence="10" id="KW-0482">Metalloprotease</keyword>
<evidence type="ECO:0000256" key="5">
    <source>
        <dbReference type="ARBA" id="ARBA00022692"/>
    </source>
</evidence>
<name>A0ABN6QFS1_9BACT</name>
<keyword evidence="4" id="KW-0645">Protease</keyword>
<dbReference type="PANTHER" id="PTHR39188:SF3">
    <property type="entry name" value="STAGE IV SPORULATION PROTEIN FB"/>
    <property type="match status" value="1"/>
</dbReference>
<comment type="subcellular location">
    <subcellularLocation>
        <location evidence="2">Membrane</location>
        <topology evidence="2">Multi-pass membrane protein</topology>
    </subcellularLocation>
</comment>
<evidence type="ECO:0000256" key="11">
    <source>
        <dbReference type="ARBA" id="ARBA00023136"/>
    </source>
</evidence>
<feature type="transmembrane region" description="Helical" evidence="12">
    <location>
        <begin position="198"/>
        <end position="231"/>
    </location>
</feature>
<gene>
    <name evidence="14" type="ORF">Abiwalacus_00330</name>
</gene>
<dbReference type="EMBL" id="AP025943">
    <property type="protein sequence ID" value="BDL42459.1"/>
    <property type="molecule type" value="Genomic_DNA"/>
</dbReference>
<evidence type="ECO:0000256" key="10">
    <source>
        <dbReference type="ARBA" id="ARBA00023049"/>
    </source>
</evidence>
<evidence type="ECO:0000256" key="4">
    <source>
        <dbReference type="ARBA" id="ARBA00022670"/>
    </source>
</evidence>
<accession>A0ABN6QFS1</accession>
<organism evidence="14 15">
    <name type="scientific">Akkermansia biwaensis</name>
    <dbReference type="NCBI Taxonomy" id="2946555"/>
    <lineage>
        <taxon>Bacteria</taxon>
        <taxon>Pseudomonadati</taxon>
        <taxon>Verrucomicrobiota</taxon>
        <taxon>Verrucomicrobiia</taxon>
        <taxon>Verrucomicrobiales</taxon>
        <taxon>Akkermansiaceae</taxon>
        <taxon>Akkermansia</taxon>
    </lineage>
</organism>
<keyword evidence="5 12" id="KW-0812">Transmembrane</keyword>
<keyword evidence="6" id="KW-0479">Metal-binding</keyword>
<comment type="cofactor">
    <cofactor evidence="1">
        <name>Zn(2+)</name>
        <dbReference type="ChEBI" id="CHEBI:29105"/>
    </cofactor>
</comment>
<sequence length="242" mass="26612">MAKGDYALTLSRMIHFTLFGIPIYIRPTFWIVLAIFGGILGVSSVESLIYPALFVIAGFIAILSHELGHALVGRKLGGGQQTIILELFGGVTSSHGMQLTRAGRVLMILAGPMMTLVLGVISILVAWNIVGPVLTANGKDFWDLVLYPYLATAVSPKLYILSCLIMIGEWWTVLNLLPIYPLDGGQLVAQFVRSPKKVFMTGFITSIAIGLVSFQLFHGYFIPIFMALFAFSNYREYKNAPF</sequence>
<keyword evidence="8" id="KW-0862">Zinc</keyword>
<evidence type="ECO:0000256" key="1">
    <source>
        <dbReference type="ARBA" id="ARBA00001947"/>
    </source>
</evidence>
<comment type="similarity">
    <text evidence="3">Belongs to the peptidase M50B family.</text>
</comment>
<evidence type="ECO:0000259" key="13">
    <source>
        <dbReference type="Pfam" id="PF02163"/>
    </source>
</evidence>
<evidence type="ECO:0000313" key="15">
    <source>
        <dbReference type="Proteomes" id="UP001062263"/>
    </source>
</evidence>
<proteinExistence type="inferred from homology"/>
<reference evidence="14" key="1">
    <citation type="submission" date="2022-06" db="EMBL/GenBank/DDBJ databases">
        <title>Akkermansia biwalacus sp. nov., an anaerobic mucin-degrading bacterium isolated from human intestine.</title>
        <authorList>
            <person name="Kobayashi Y."/>
            <person name="Inoue S."/>
            <person name="Kawahara T."/>
            <person name="Kohda N."/>
        </authorList>
    </citation>
    <scope>NUCLEOTIDE SEQUENCE</scope>
    <source>
        <strain evidence="14">WON2089</strain>
    </source>
</reference>
<feature type="transmembrane region" description="Helical" evidence="12">
    <location>
        <begin position="48"/>
        <end position="67"/>
    </location>
</feature>
<evidence type="ECO:0000313" key="14">
    <source>
        <dbReference type="EMBL" id="BDL42459.1"/>
    </source>
</evidence>
<evidence type="ECO:0000256" key="6">
    <source>
        <dbReference type="ARBA" id="ARBA00022723"/>
    </source>
</evidence>
<dbReference type="Proteomes" id="UP001062263">
    <property type="component" value="Chromosome"/>
</dbReference>